<keyword evidence="1" id="KW-0732">Signal</keyword>
<evidence type="ECO:0000313" key="3">
    <source>
        <dbReference type="EMBL" id="CAD8685956.1"/>
    </source>
</evidence>
<protein>
    <recommendedName>
        <fullName evidence="2">Pherophorin domain-containing protein</fullName>
    </recommendedName>
</protein>
<dbReference type="EMBL" id="HBFB01022470">
    <property type="protein sequence ID" value="CAD8685956.1"/>
    <property type="molecule type" value="Transcribed_RNA"/>
</dbReference>
<dbReference type="Pfam" id="PF12499">
    <property type="entry name" value="DUF3707"/>
    <property type="match status" value="2"/>
</dbReference>
<name>A0A7S0WV20_9CHLO</name>
<dbReference type="AlphaFoldDB" id="A0A7S0WV20"/>
<feature type="domain" description="Pherophorin" evidence="2">
    <location>
        <begin position="399"/>
        <end position="605"/>
    </location>
</feature>
<organism evidence="3">
    <name type="scientific">Chlamydomonas leiostraca</name>
    <dbReference type="NCBI Taxonomy" id="1034604"/>
    <lineage>
        <taxon>Eukaryota</taxon>
        <taxon>Viridiplantae</taxon>
        <taxon>Chlorophyta</taxon>
        <taxon>core chlorophytes</taxon>
        <taxon>Chlorophyceae</taxon>
        <taxon>CS clade</taxon>
        <taxon>Chlamydomonadales</taxon>
        <taxon>Chlamydomonadaceae</taxon>
        <taxon>Chlamydomonas</taxon>
    </lineage>
</organism>
<accession>A0A7S0WV20</accession>
<feature type="domain" description="Pherophorin" evidence="2">
    <location>
        <begin position="29"/>
        <end position="211"/>
    </location>
</feature>
<proteinExistence type="predicted"/>
<evidence type="ECO:0000256" key="1">
    <source>
        <dbReference type="SAM" id="SignalP"/>
    </source>
</evidence>
<dbReference type="InterPro" id="IPR024616">
    <property type="entry name" value="Pherophorin"/>
</dbReference>
<sequence>MAHSGLVTVALVALLAASADAVKGYTNVFPWYGSCKTKVSDNLFSLGAATVGQITGGYQRICWTVEVNEECPLTIAGKDNPCCKGYMNKGTFVEANVYKMEMAYRRPCYNLIEHGAGVNGPKLINADGTVTQLAMNWESYTLPNGNSGYKVRFTGMDLTRANGQGAQICFSTKVSANAACAGLDGVCATRGCEGSVTLIEEDNVNRHQCCPLTKDQYCSNLLSGGVCPAGKMTKPGVNLNTFVPTPQTPAAAVEQCCVDMTCADYIAQGKLRGAATGQLFSSCPANYQNYDWVRNGVTDGSTVEECCDRKMCDSYVTPEQCTTPPYSRTKNGQPLSELPGKTVAECCEVVPTQSEQKYPFPYCRCEGQFFKYQADRVQLASGDDFLSQDGNIKEGKLLLPFRLGTTYTTDVSDGRNLYCFPLLYLGAKPAPPKPNMAQICRSLKTLHRIEILSKPECTKTDFDAWYKTQDGRLVRLGLEDQADFNKDGTPVMNPVWDPFTAAAGTPIARYAVKAIKVQAAIEAAGINFNALLVNPPAGGAPTNIGSICLRGGATGPCTNLREICGESADSKYYFYQSVEPADASLQDTVRCEWSLIESGNQRCCPTQTELAVPPS</sequence>
<feature type="signal peptide" evidence="1">
    <location>
        <begin position="1"/>
        <end position="21"/>
    </location>
</feature>
<feature type="chain" id="PRO_5031052103" description="Pherophorin domain-containing protein" evidence="1">
    <location>
        <begin position="22"/>
        <end position="615"/>
    </location>
</feature>
<reference evidence="3" key="1">
    <citation type="submission" date="2021-01" db="EMBL/GenBank/DDBJ databases">
        <authorList>
            <person name="Corre E."/>
            <person name="Pelletier E."/>
            <person name="Niang G."/>
            <person name="Scheremetjew M."/>
            <person name="Finn R."/>
            <person name="Kale V."/>
            <person name="Holt S."/>
            <person name="Cochrane G."/>
            <person name="Meng A."/>
            <person name="Brown T."/>
            <person name="Cohen L."/>
        </authorList>
    </citation>
    <scope>NUCLEOTIDE SEQUENCE</scope>
    <source>
        <strain evidence="3">SAG 11-49</strain>
    </source>
</reference>
<evidence type="ECO:0000259" key="2">
    <source>
        <dbReference type="Pfam" id="PF12499"/>
    </source>
</evidence>
<gene>
    <name evidence="3" type="ORF">CLEI1391_LOCUS12641</name>
</gene>